<protein>
    <submittedName>
        <fullName evidence="1">Uncharacterized protein</fullName>
    </submittedName>
</protein>
<dbReference type="Proteomes" id="UP000001131">
    <property type="component" value="Chromosome"/>
</dbReference>
<dbReference type="AlphaFoldDB" id="A8AUE0"/>
<dbReference type="KEGG" id="sgo:SGO_0078"/>
<dbReference type="EMBL" id="CP000725">
    <property type="protein sequence ID" value="ABV10623.1"/>
    <property type="molecule type" value="Genomic_DNA"/>
</dbReference>
<dbReference type="HOGENOM" id="CLU_110269_0_0_9"/>
<evidence type="ECO:0000313" key="1">
    <source>
        <dbReference type="EMBL" id="ABV10623.1"/>
    </source>
</evidence>
<dbReference type="RefSeq" id="WP_011999627.1">
    <property type="nucleotide sequence ID" value="NC_009785.1"/>
</dbReference>
<keyword evidence="2" id="KW-1185">Reference proteome</keyword>
<accession>A8AUE0</accession>
<name>A8AUE0_STRGC</name>
<evidence type="ECO:0000313" key="2">
    <source>
        <dbReference type="Proteomes" id="UP000001131"/>
    </source>
</evidence>
<organism evidence="1 2">
    <name type="scientific">Streptococcus gordonii (strain Challis / ATCC 35105 / BCRC 15272 / CH1 / DL1 / V288)</name>
    <dbReference type="NCBI Taxonomy" id="467705"/>
    <lineage>
        <taxon>Bacteria</taxon>
        <taxon>Bacillati</taxon>
        <taxon>Bacillota</taxon>
        <taxon>Bacilli</taxon>
        <taxon>Lactobacillales</taxon>
        <taxon>Streptococcaceae</taxon>
        <taxon>Streptococcus</taxon>
    </lineage>
</organism>
<reference evidence="1 2" key="1">
    <citation type="journal article" date="2007" name="J. Bacteriol.">
        <title>Genome-wide transcriptional changes in Streptococcus gordonii in response to competence signaling peptide.</title>
        <authorList>
            <person name="Vickerman M.M."/>
            <person name="Iobst S."/>
            <person name="Jesionowski A.M."/>
            <person name="Gill S.R."/>
        </authorList>
    </citation>
    <scope>NUCLEOTIDE SEQUENCE [LARGE SCALE GENOMIC DNA]</scope>
    <source>
        <strain evidence="2">Challis / ATCC 35105 / BCRC 15272 / CH1 / DL1 / V288</strain>
    </source>
</reference>
<dbReference type="STRING" id="467705.SGO_0078"/>
<sequence>MKKLTLEALYTLHLMNDKSNDLPFIPLPPLNSGESRKSQLQIILQKGYKDLEALELIKDGQPTAEFVAYGYFLDLYAKSFYHFQVDSNYFCAPAIDKGKRMTVIIKRVDDGKFIIDYFNTIAFLSILIENHEILHNLNEKKKNHLKSEWGPYAYMRLQFYYRNSKMIRLMTEELGRITADTLFFNTDSGLFEYDLIGERIRSVSVDELKHTLIKGMKVRV</sequence>
<gene>
    <name evidence="1" type="ordered locus">SGO_0078</name>
</gene>
<proteinExistence type="predicted"/>